<organism evidence="1 2">
    <name type="scientific">Shewanella sairae</name>
    <dbReference type="NCBI Taxonomy" id="190310"/>
    <lineage>
        <taxon>Bacteria</taxon>
        <taxon>Pseudomonadati</taxon>
        <taxon>Pseudomonadota</taxon>
        <taxon>Gammaproteobacteria</taxon>
        <taxon>Alteromonadales</taxon>
        <taxon>Shewanellaceae</taxon>
        <taxon>Shewanella</taxon>
    </lineage>
</organism>
<proteinExistence type="predicted"/>
<sequence>MRIELMLIKDRLPKNGLAKVTEKFTTLMQRHYPDAHVRVRLGNANDVSVQAGPKNSKADIVKLLEEMFEDANDWLNTEN</sequence>
<reference evidence="1" key="1">
    <citation type="submission" date="2021-05" db="EMBL/GenBank/DDBJ databases">
        <title>Molecular characterization for Shewanella algae harboring chromosomal blaOXA-55-like strains isolated from clinical and environment sample.</title>
        <authorList>
            <person name="Ohama Y."/>
            <person name="Aoki K."/>
            <person name="Harada S."/>
            <person name="Moriya K."/>
            <person name="Ishii Y."/>
            <person name="Tateda K."/>
        </authorList>
    </citation>
    <scope>NUCLEOTIDE SEQUENCE</scope>
    <source>
        <strain evidence="1">JCM 11563</strain>
    </source>
</reference>
<keyword evidence="2" id="KW-1185">Reference proteome</keyword>
<dbReference type="EMBL" id="BPEY01000012">
    <property type="protein sequence ID" value="GIU42994.1"/>
    <property type="molecule type" value="Genomic_DNA"/>
</dbReference>
<accession>A0ABQ4P647</accession>
<dbReference type="Gene3D" id="3.30.910.10">
    <property type="entry name" value="DinI-like"/>
    <property type="match status" value="1"/>
</dbReference>
<evidence type="ECO:0000313" key="1">
    <source>
        <dbReference type="EMBL" id="GIU42994.1"/>
    </source>
</evidence>
<dbReference type="SUPFAM" id="SSF54857">
    <property type="entry name" value="DNA damage-inducible protein DinI"/>
    <property type="match status" value="1"/>
</dbReference>
<dbReference type="InterPro" id="IPR036687">
    <property type="entry name" value="DinI-like_sf"/>
</dbReference>
<dbReference type="Pfam" id="PF06183">
    <property type="entry name" value="DinI"/>
    <property type="match status" value="1"/>
</dbReference>
<protein>
    <recommendedName>
        <fullName evidence="3">DinI family protein</fullName>
    </recommendedName>
</protein>
<gene>
    <name evidence="1" type="ORF">TUM4438_10880</name>
</gene>
<dbReference type="Proteomes" id="UP000887104">
    <property type="component" value="Unassembled WGS sequence"/>
</dbReference>
<dbReference type="InterPro" id="IPR010391">
    <property type="entry name" value="DNA_damage-inducible_DinI-like"/>
</dbReference>
<dbReference type="PANTHER" id="PTHR36572">
    <property type="entry name" value="DNA DAMAGE-INDUCIBLE PROTEIN I-RELATED"/>
    <property type="match status" value="1"/>
</dbReference>
<dbReference type="RefSeq" id="WP_220780170.1">
    <property type="nucleotide sequence ID" value="NZ_BPEY01000012.1"/>
</dbReference>
<evidence type="ECO:0008006" key="3">
    <source>
        <dbReference type="Google" id="ProtNLM"/>
    </source>
</evidence>
<dbReference type="PANTHER" id="PTHR36572:SF2">
    <property type="entry name" value="DNA DAMAGE-INDUCIBLE PROTEIN I"/>
    <property type="match status" value="1"/>
</dbReference>
<evidence type="ECO:0000313" key="2">
    <source>
        <dbReference type="Proteomes" id="UP000887104"/>
    </source>
</evidence>
<name>A0ABQ4P647_9GAMM</name>
<comment type="caution">
    <text evidence="1">The sequence shown here is derived from an EMBL/GenBank/DDBJ whole genome shotgun (WGS) entry which is preliminary data.</text>
</comment>